<proteinExistence type="predicted"/>
<accession>R4K7R5</accession>
<evidence type="ECO:0000313" key="1">
    <source>
        <dbReference type="EMBL" id="AGK98588.1"/>
    </source>
</evidence>
<keyword evidence="2" id="KW-1185">Reference proteome</keyword>
<reference evidence="1 2" key="1">
    <citation type="submission" date="2012-01" db="EMBL/GenBank/DDBJ databases">
        <title>Complete sequence of chromosome of Clostridium pasteurianum BC1.</title>
        <authorList>
            <consortium name="US DOE Joint Genome Institute"/>
            <person name="Lucas S."/>
            <person name="Han J."/>
            <person name="Lapidus A."/>
            <person name="Cheng J.-F."/>
            <person name="Goodwin L."/>
            <person name="Pitluck S."/>
            <person name="Peters L."/>
            <person name="Mikhailova N."/>
            <person name="Teshima H."/>
            <person name="Detter J.C."/>
            <person name="Han C."/>
            <person name="Tapia R."/>
            <person name="Land M."/>
            <person name="Hauser L."/>
            <person name="Kyrpides N."/>
            <person name="Ivanova N."/>
            <person name="Pagani I."/>
            <person name="Dunn J."/>
            <person name="Taghavi S."/>
            <person name="Francis A."/>
            <person name="van der Lelie D."/>
            <person name="Woyke T."/>
        </authorList>
    </citation>
    <scope>NUCLEOTIDE SEQUENCE [LARGE SCALE GENOMIC DNA]</scope>
    <source>
        <strain evidence="1 2">BC1</strain>
    </source>
</reference>
<organism evidence="1 2">
    <name type="scientific">Clostridium pasteurianum BC1</name>
    <dbReference type="NCBI Taxonomy" id="86416"/>
    <lineage>
        <taxon>Bacteria</taxon>
        <taxon>Bacillati</taxon>
        <taxon>Bacillota</taxon>
        <taxon>Clostridia</taxon>
        <taxon>Eubacteriales</taxon>
        <taxon>Clostridiaceae</taxon>
        <taxon>Clostridium</taxon>
    </lineage>
</organism>
<gene>
    <name evidence="1" type="ORF">Clopa_3827</name>
</gene>
<dbReference type="PATRIC" id="fig|86416.3.peg.3822"/>
<sequence length="53" mass="6109">MGTTLANLQIHKLSIDEAEKLLPGSLIKQFNPEWTTITSKKFEVAMEKIQYSW</sequence>
<dbReference type="Proteomes" id="UP000013523">
    <property type="component" value="Chromosome"/>
</dbReference>
<dbReference type="AlphaFoldDB" id="R4K7R5"/>
<dbReference type="RefSeq" id="WP_015616868.1">
    <property type="nucleotide sequence ID" value="NC_021182.1"/>
</dbReference>
<evidence type="ECO:0000313" key="2">
    <source>
        <dbReference type="Proteomes" id="UP000013523"/>
    </source>
</evidence>
<name>R4K7R5_CLOPA</name>
<dbReference type="EMBL" id="CP003261">
    <property type="protein sequence ID" value="AGK98588.1"/>
    <property type="molecule type" value="Genomic_DNA"/>
</dbReference>
<protein>
    <submittedName>
        <fullName evidence="1">Uncharacterized protein</fullName>
    </submittedName>
</protein>
<dbReference type="KEGG" id="cpas:Clopa_3827"/>
<dbReference type="OrthoDB" id="2000001at2"/>
<dbReference type="HOGENOM" id="CLU_3060225_0_0_9"/>